<dbReference type="RefSeq" id="WP_165130893.1">
    <property type="nucleotide sequence ID" value="NZ_CP049249.1"/>
</dbReference>
<dbReference type="UniPathway" id="UPA00060">
    <property type="reaction ID" value="UER00141"/>
</dbReference>
<dbReference type="EC" id="2.5.1.3" evidence="9"/>
<comment type="function">
    <text evidence="9">Condenses 4-methyl-5-(beta-hydroxyethyl)thiazole monophosphate (THZ-P) and 2-methyl-4-amino-5-hydroxymethyl pyrimidine pyrophosphate (HMP-PP) to form thiamine monophosphate (TMP).</text>
</comment>
<keyword evidence="2 9" id="KW-0808">Transferase</keyword>
<feature type="binding site" evidence="9">
    <location>
        <begin position="135"/>
        <end position="137"/>
    </location>
    <ligand>
        <name>2-[(2R,5Z)-2-carboxy-4-methylthiazol-5(2H)-ylidene]ethyl phosphate</name>
        <dbReference type="ChEBI" id="CHEBI:62899"/>
    </ligand>
</feature>
<evidence type="ECO:0000313" key="13">
    <source>
        <dbReference type="EMBL" id="MBB4144999.1"/>
    </source>
</evidence>
<comment type="caution">
    <text evidence="13">The sequence shown here is derived from an EMBL/GenBank/DDBJ whole genome shotgun (WGS) entry which is preliminary data.</text>
</comment>
<evidence type="ECO:0000313" key="14">
    <source>
        <dbReference type="Proteomes" id="UP000519897"/>
    </source>
</evidence>
<dbReference type="CDD" id="cd00564">
    <property type="entry name" value="TMP_TenI"/>
    <property type="match status" value="1"/>
</dbReference>
<dbReference type="GO" id="GO:0004789">
    <property type="term" value="F:thiamine-phosphate diphosphorylase activity"/>
    <property type="evidence" value="ECO:0007669"/>
    <property type="project" value="UniProtKB-UniRule"/>
</dbReference>
<keyword evidence="14" id="KW-1185">Reference proteome</keyword>
<protein>
    <recommendedName>
        <fullName evidence="9">Thiamine-phosphate synthase</fullName>
        <shortName evidence="9">TP synthase</shortName>
        <shortName evidence="9">TPS</shortName>
        <ecNumber evidence="9">2.5.1.3</ecNumber>
    </recommendedName>
    <alternativeName>
        <fullName evidence="9">Thiamine-phosphate pyrophosphorylase</fullName>
        <shortName evidence="9">TMP pyrophosphorylase</shortName>
        <shortName evidence="9">TMP-PPase</shortName>
    </alternativeName>
</protein>
<evidence type="ECO:0000256" key="8">
    <source>
        <dbReference type="ARBA" id="ARBA00047883"/>
    </source>
</evidence>
<comment type="pathway">
    <text evidence="1 9 11">Cofactor biosynthesis; thiamine diphosphate biosynthesis; thiamine phosphate from 4-amino-2-methyl-5-diphosphomethylpyrimidine and 4-methyl-5-(2-phosphoethyl)-thiazole: step 1/1.</text>
</comment>
<dbReference type="AlphaFoldDB" id="A0A7W6LIJ3"/>
<reference evidence="13 14" key="1">
    <citation type="submission" date="2020-08" db="EMBL/GenBank/DDBJ databases">
        <title>Genomic Encyclopedia of Type Strains, Phase IV (KMG-IV): sequencing the most valuable type-strain genomes for metagenomic binning, comparative biology and taxonomic classification.</title>
        <authorList>
            <person name="Goeker M."/>
        </authorList>
    </citation>
    <scope>NUCLEOTIDE SEQUENCE [LARGE SCALE GENOMIC DNA]</scope>
    <source>
        <strain evidence="13 14">DSM 29514</strain>
    </source>
</reference>
<dbReference type="Pfam" id="PF02581">
    <property type="entry name" value="TMP-TENI"/>
    <property type="match status" value="1"/>
</dbReference>
<evidence type="ECO:0000256" key="2">
    <source>
        <dbReference type="ARBA" id="ARBA00022679"/>
    </source>
</evidence>
<dbReference type="HAMAP" id="MF_00097">
    <property type="entry name" value="TMP_synthase"/>
    <property type="match status" value="1"/>
</dbReference>
<comment type="catalytic activity">
    <reaction evidence="7 9 10">
        <text>2-(2-carboxy-4-methylthiazol-5-yl)ethyl phosphate + 4-amino-2-methyl-5-(diphosphooxymethyl)pyrimidine + 2 H(+) = thiamine phosphate + CO2 + diphosphate</text>
        <dbReference type="Rhea" id="RHEA:47848"/>
        <dbReference type="ChEBI" id="CHEBI:15378"/>
        <dbReference type="ChEBI" id="CHEBI:16526"/>
        <dbReference type="ChEBI" id="CHEBI:33019"/>
        <dbReference type="ChEBI" id="CHEBI:37575"/>
        <dbReference type="ChEBI" id="CHEBI:57841"/>
        <dbReference type="ChEBI" id="CHEBI:62890"/>
        <dbReference type="EC" id="2.5.1.3"/>
    </reaction>
</comment>
<evidence type="ECO:0000256" key="6">
    <source>
        <dbReference type="ARBA" id="ARBA00047334"/>
    </source>
</evidence>
<evidence type="ECO:0000259" key="12">
    <source>
        <dbReference type="Pfam" id="PF02581"/>
    </source>
</evidence>
<accession>A0A7W6LIJ3</accession>
<comment type="catalytic activity">
    <reaction evidence="6 9 10">
        <text>4-methyl-5-(2-phosphooxyethyl)-thiazole + 4-amino-2-methyl-5-(diphosphooxymethyl)pyrimidine + H(+) = thiamine phosphate + diphosphate</text>
        <dbReference type="Rhea" id="RHEA:22328"/>
        <dbReference type="ChEBI" id="CHEBI:15378"/>
        <dbReference type="ChEBI" id="CHEBI:33019"/>
        <dbReference type="ChEBI" id="CHEBI:37575"/>
        <dbReference type="ChEBI" id="CHEBI:57841"/>
        <dbReference type="ChEBI" id="CHEBI:58296"/>
        <dbReference type="EC" id="2.5.1.3"/>
    </reaction>
</comment>
<evidence type="ECO:0000256" key="7">
    <source>
        <dbReference type="ARBA" id="ARBA00047851"/>
    </source>
</evidence>
<feature type="binding site" evidence="9">
    <location>
        <begin position="38"/>
        <end position="42"/>
    </location>
    <ligand>
        <name>4-amino-2-methyl-5-(diphosphooxymethyl)pyrimidine</name>
        <dbReference type="ChEBI" id="CHEBI:57841"/>
    </ligand>
</feature>
<evidence type="ECO:0000256" key="5">
    <source>
        <dbReference type="ARBA" id="ARBA00022977"/>
    </source>
</evidence>
<gene>
    <name evidence="9" type="primary">thiE</name>
    <name evidence="13" type="ORF">GGQ72_003561</name>
</gene>
<evidence type="ECO:0000256" key="9">
    <source>
        <dbReference type="HAMAP-Rule" id="MF_00097"/>
    </source>
</evidence>
<feature type="binding site" evidence="9">
    <location>
        <position position="90"/>
    </location>
    <ligand>
        <name>Mg(2+)</name>
        <dbReference type="ChEBI" id="CHEBI:18420"/>
    </ligand>
</feature>
<comment type="similarity">
    <text evidence="9 10">Belongs to the thiamine-phosphate synthase family.</text>
</comment>
<proteinExistence type="inferred from homology"/>
<keyword evidence="4 9" id="KW-0460">Magnesium</keyword>
<feature type="domain" description="Thiamine phosphate synthase/TenI" evidence="12">
    <location>
        <begin position="9"/>
        <end position="194"/>
    </location>
</feature>
<dbReference type="PANTHER" id="PTHR20857">
    <property type="entry name" value="THIAMINE-PHOSPHATE PYROPHOSPHORYLASE"/>
    <property type="match status" value="1"/>
</dbReference>
<feature type="binding site" evidence="9">
    <location>
        <position position="71"/>
    </location>
    <ligand>
        <name>Mg(2+)</name>
        <dbReference type="ChEBI" id="CHEBI:18420"/>
    </ligand>
</feature>
<comment type="catalytic activity">
    <reaction evidence="8 9 10">
        <text>2-[(2R,5Z)-2-carboxy-4-methylthiazol-5(2H)-ylidene]ethyl phosphate + 4-amino-2-methyl-5-(diphosphooxymethyl)pyrimidine + 2 H(+) = thiamine phosphate + CO2 + diphosphate</text>
        <dbReference type="Rhea" id="RHEA:47844"/>
        <dbReference type="ChEBI" id="CHEBI:15378"/>
        <dbReference type="ChEBI" id="CHEBI:16526"/>
        <dbReference type="ChEBI" id="CHEBI:33019"/>
        <dbReference type="ChEBI" id="CHEBI:37575"/>
        <dbReference type="ChEBI" id="CHEBI:57841"/>
        <dbReference type="ChEBI" id="CHEBI:62899"/>
        <dbReference type="EC" id="2.5.1.3"/>
    </reaction>
</comment>
<feature type="binding site" evidence="9">
    <location>
        <position position="171"/>
    </location>
    <ligand>
        <name>2-[(2R,5Z)-2-carboxy-4-methylthiazol-5(2H)-ylidene]ethyl phosphate</name>
        <dbReference type="ChEBI" id="CHEBI:62899"/>
    </ligand>
</feature>
<name>A0A7W6LIJ3_9HYPH</name>
<dbReference type="GO" id="GO:0009228">
    <property type="term" value="P:thiamine biosynthetic process"/>
    <property type="evidence" value="ECO:0007669"/>
    <property type="project" value="UniProtKB-KW"/>
</dbReference>
<evidence type="ECO:0000256" key="4">
    <source>
        <dbReference type="ARBA" id="ARBA00022842"/>
    </source>
</evidence>
<dbReference type="EMBL" id="JACIEC010000005">
    <property type="protein sequence ID" value="MBB4144999.1"/>
    <property type="molecule type" value="Genomic_DNA"/>
</dbReference>
<feature type="binding site" evidence="9">
    <location>
        <position position="70"/>
    </location>
    <ligand>
        <name>4-amino-2-methyl-5-(diphosphooxymethyl)pyrimidine</name>
        <dbReference type="ChEBI" id="CHEBI:57841"/>
    </ligand>
</feature>
<dbReference type="InterPro" id="IPR022998">
    <property type="entry name" value="ThiamineP_synth_TenI"/>
</dbReference>
<sequence>MRQVDYRLNAIVDASLSDVGHLPELAAIAAKSGATILQYRDKSASTRLMIERASAIRQAIAGTGVPLVINDRVDVAIASGVDGVHLGAEDMDAEMARRLLGPDALIGVTVKKPVDAAYAGSAPVNYACIGGVFETLSKVNPDPPVGLEGLRALRDQIRQLNPSLPVGAIAGISMERIGSVIAQGADGVAAISALFRAPNIAEATASFRKAVDASLKDKAR</sequence>
<dbReference type="SUPFAM" id="SSF51391">
    <property type="entry name" value="Thiamin phosphate synthase"/>
    <property type="match status" value="1"/>
</dbReference>
<dbReference type="GO" id="GO:0009229">
    <property type="term" value="P:thiamine diphosphate biosynthetic process"/>
    <property type="evidence" value="ECO:0007669"/>
    <property type="project" value="UniProtKB-UniRule"/>
</dbReference>
<evidence type="ECO:0000256" key="1">
    <source>
        <dbReference type="ARBA" id="ARBA00005165"/>
    </source>
</evidence>
<evidence type="ECO:0000256" key="10">
    <source>
        <dbReference type="RuleBase" id="RU003826"/>
    </source>
</evidence>
<keyword evidence="3 9" id="KW-0479">Metal-binding</keyword>
<dbReference type="GO" id="GO:0005737">
    <property type="term" value="C:cytoplasm"/>
    <property type="evidence" value="ECO:0007669"/>
    <property type="project" value="TreeGrafter"/>
</dbReference>
<dbReference type="InterPro" id="IPR034291">
    <property type="entry name" value="TMP_synthase"/>
</dbReference>
<dbReference type="InterPro" id="IPR036206">
    <property type="entry name" value="ThiamineP_synth_sf"/>
</dbReference>
<feature type="binding site" evidence="9">
    <location>
        <position position="109"/>
    </location>
    <ligand>
        <name>4-amino-2-methyl-5-(diphosphooxymethyl)pyrimidine</name>
        <dbReference type="ChEBI" id="CHEBI:57841"/>
    </ligand>
</feature>
<comment type="cofactor">
    <cofactor evidence="9">
        <name>Mg(2+)</name>
        <dbReference type="ChEBI" id="CHEBI:18420"/>
    </cofactor>
    <text evidence="9">Binds 1 Mg(2+) ion per subunit.</text>
</comment>
<dbReference type="PANTHER" id="PTHR20857:SF15">
    <property type="entry name" value="THIAMINE-PHOSPHATE SYNTHASE"/>
    <property type="match status" value="1"/>
</dbReference>
<dbReference type="GO" id="GO:0000287">
    <property type="term" value="F:magnesium ion binding"/>
    <property type="evidence" value="ECO:0007669"/>
    <property type="project" value="UniProtKB-UniRule"/>
</dbReference>
<keyword evidence="5 9" id="KW-0784">Thiamine biosynthesis</keyword>
<feature type="binding site" evidence="9">
    <location>
        <begin position="191"/>
        <end position="192"/>
    </location>
    <ligand>
        <name>2-[(2R,5Z)-2-carboxy-4-methylthiazol-5(2H)-ylidene]ethyl phosphate</name>
        <dbReference type="ChEBI" id="CHEBI:62899"/>
    </ligand>
</feature>
<feature type="binding site" evidence="9">
    <location>
        <position position="138"/>
    </location>
    <ligand>
        <name>4-amino-2-methyl-5-(diphosphooxymethyl)pyrimidine</name>
        <dbReference type="ChEBI" id="CHEBI:57841"/>
    </ligand>
</feature>
<dbReference type="Proteomes" id="UP000519897">
    <property type="component" value="Unassembled WGS sequence"/>
</dbReference>
<dbReference type="InterPro" id="IPR013785">
    <property type="entry name" value="Aldolase_TIM"/>
</dbReference>
<organism evidence="13 14">
    <name type="scientific">Rhizobium rhizoryzae</name>
    <dbReference type="NCBI Taxonomy" id="451876"/>
    <lineage>
        <taxon>Bacteria</taxon>
        <taxon>Pseudomonadati</taxon>
        <taxon>Pseudomonadota</taxon>
        <taxon>Alphaproteobacteria</taxon>
        <taxon>Hyphomicrobiales</taxon>
        <taxon>Rhizobiaceae</taxon>
        <taxon>Rhizobium/Agrobacterium group</taxon>
        <taxon>Rhizobium</taxon>
    </lineage>
</organism>
<dbReference type="Gene3D" id="3.20.20.70">
    <property type="entry name" value="Aldolase class I"/>
    <property type="match status" value="1"/>
</dbReference>
<evidence type="ECO:0000256" key="3">
    <source>
        <dbReference type="ARBA" id="ARBA00022723"/>
    </source>
</evidence>
<dbReference type="NCBIfam" id="TIGR00693">
    <property type="entry name" value="thiE"/>
    <property type="match status" value="1"/>
</dbReference>
<evidence type="ECO:0000256" key="11">
    <source>
        <dbReference type="RuleBase" id="RU004253"/>
    </source>
</evidence>